<organism evidence="4 5">
    <name type="scientific">Sinocyclocheilus rhinocerous</name>
    <dbReference type="NCBI Taxonomy" id="307959"/>
    <lineage>
        <taxon>Eukaryota</taxon>
        <taxon>Metazoa</taxon>
        <taxon>Chordata</taxon>
        <taxon>Craniata</taxon>
        <taxon>Vertebrata</taxon>
        <taxon>Euteleostomi</taxon>
        <taxon>Actinopterygii</taxon>
        <taxon>Neopterygii</taxon>
        <taxon>Teleostei</taxon>
        <taxon>Ostariophysi</taxon>
        <taxon>Cypriniformes</taxon>
        <taxon>Cyprinidae</taxon>
        <taxon>Cyprininae</taxon>
        <taxon>Sinocyclocheilus</taxon>
    </lineage>
</organism>
<feature type="domain" description="Ig-like" evidence="3">
    <location>
        <begin position="31"/>
        <end position="130"/>
    </location>
</feature>
<keyword evidence="1" id="KW-0732">Signal</keyword>
<dbReference type="Ensembl" id="ENSSRHT00000026075.1">
    <property type="protein sequence ID" value="ENSSRHP00000025311.1"/>
    <property type="gene ID" value="ENSSRHG00000013290.1"/>
</dbReference>
<evidence type="ECO:0000259" key="3">
    <source>
        <dbReference type="PROSITE" id="PS50835"/>
    </source>
</evidence>
<dbReference type="SUPFAM" id="SSF48726">
    <property type="entry name" value="Immunoglobulin"/>
    <property type="match status" value="1"/>
</dbReference>
<evidence type="ECO:0000256" key="1">
    <source>
        <dbReference type="ARBA" id="ARBA00022729"/>
    </source>
</evidence>
<evidence type="ECO:0000256" key="2">
    <source>
        <dbReference type="ARBA" id="ARBA00022859"/>
    </source>
</evidence>
<dbReference type="InterPro" id="IPR007110">
    <property type="entry name" value="Ig-like_dom"/>
</dbReference>
<dbReference type="AlphaFoldDB" id="A0A673HH79"/>
<proteinExistence type="predicted"/>
<protein>
    <recommendedName>
        <fullName evidence="3">Ig-like domain-containing protein</fullName>
    </recommendedName>
</protein>
<dbReference type="SMART" id="SM00406">
    <property type="entry name" value="IGv"/>
    <property type="match status" value="1"/>
</dbReference>
<dbReference type="Pfam" id="PF07686">
    <property type="entry name" value="V-set"/>
    <property type="match status" value="1"/>
</dbReference>
<dbReference type="PANTHER" id="PTHR23268">
    <property type="entry name" value="T-CELL RECEPTOR BETA CHAIN"/>
    <property type="match status" value="1"/>
</dbReference>
<dbReference type="InterPro" id="IPR013783">
    <property type="entry name" value="Ig-like_fold"/>
</dbReference>
<dbReference type="InterPro" id="IPR036179">
    <property type="entry name" value="Ig-like_dom_sf"/>
</dbReference>
<dbReference type="PROSITE" id="PS50835">
    <property type="entry name" value="IG_LIKE"/>
    <property type="match status" value="1"/>
</dbReference>
<evidence type="ECO:0000313" key="5">
    <source>
        <dbReference type="Proteomes" id="UP000472270"/>
    </source>
</evidence>
<keyword evidence="5" id="KW-1185">Reference proteome</keyword>
<dbReference type="GO" id="GO:0002376">
    <property type="term" value="P:immune system process"/>
    <property type="evidence" value="ECO:0007669"/>
    <property type="project" value="UniProtKB-KW"/>
</dbReference>
<dbReference type="GO" id="GO:0007166">
    <property type="term" value="P:cell surface receptor signaling pathway"/>
    <property type="evidence" value="ECO:0007669"/>
    <property type="project" value="TreeGrafter"/>
</dbReference>
<reference evidence="4" key="2">
    <citation type="submission" date="2025-09" db="UniProtKB">
        <authorList>
            <consortium name="Ensembl"/>
        </authorList>
    </citation>
    <scope>IDENTIFICATION</scope>
</reference>
<accession>A0A673HH79</accession>
<dbReference type="Proteomes" id="UP000472270">
    <property type="component" value="Unassembled WGS sequence"/>
</dbReference>
<keyword evidence="2" id="KW-0391">Immunity</keyword>
<sequence length="167" mass="18603">MNSRRTLVSRKPDLPLHSEQTLLLLSITLCQDIHQTPKDLIKDPGQSEVLRCSHSSSYNVMLWYKQKRGESLELLGYLVDSGDTVEDTFKNKISLDGDAYKNSVLKLESLSSDDSAVYFCAASTHSAVASLPSQQKHWCISSPDCTSPPVREIHGLNTFTAKYQGQL</sequence>
<reference evidence="4" key="1">
    <citation type="submission" date="2025-08" db="UniProtKB">
        <authorList>
            <consortium name="Ensembl"/>
        </authorList>
    </citation>
    <scope>IDENTIFICATION</scope>
</reference>
<dbReference type="InterPro" id="IPR050413">
    <property type="entry name" value="TCR_beta_variable"/>
</dbReference>
<dbReference type="Gene3D" id="2.60.40.10">
    <property type="entry name" value="Immunoglobulins"/>
    <property type="match status" value="1"/>
</dbReference>
<dbReference type="GO" id="GO:0005886">
    <property type="term" value="C:plasma membrane"/>
    <property type="evidence" value="ECO:0007669"/>
    <property type="project" value="TreeGrafter"/>
</dbReference>
<dbReference type="PANTHER" id="PTHR23268:SF124">
    <property type="entry name" value="IG-LIKE DOMAIN-CONTAINING PROTEIN"/>
    <property type="match status" value="1"/>
</dbReference>
<evidence type="ECO:0000313" key="4">
    <source>
        <dbReference type="Ensembl" id="ENSSRHP00000025311.1"/>
    </source>
</evidence>
<name>A0A673HH79_9TELE</name>
<dbReference type="InterPro" id="IPR013106">
    <property type="entry name" value="Ig_V-set"/>
</dbReference>